<sequence length="110" mass="11806">MEKNAWAITGELAAFFDEATAHVPAEQRRILQVLKIGEEFGEAAQAVIGATGTNPRKGLSHSWRDVEAEVCDVLVTAMVALHRLGVEDPAAMFGAHLEKTAARALAARRA</sequence>
<dbReference type="Gene3D" id="1.10.287.1080">
    <property type="entry name" value="MazG-like"/>
    <property type="match status" value="1"/>
</dbReference>
<evidence type="ECO:0008006" key="3">
    <source>
        <dbReference type="Google" id="ProtNLM"/>
    </source>
</evidence>
<dbReference type="Proteomes" id="UP000035932">
    <property type="component" value="Unassembled WGS sequence"/>
</dbReference>
<gene>
    <name evidence="1" type="ORF">ACS04_31485</name>
</gene>
<evidence type="ECO:0000313" key="2">
    <source>
        <dbReference type="Proteomes" id="UP000035932"/>
    </source>
</evidence>
<protein>
    <recommendedName>
        <fullName evidence="3">NTP pyrophosphohydrolase MazG putative catalytic core domain-containing protein</fullName>
    </recommendedName>
</protein>
<dbReference type="InterPro" id="IPR044548">
    <property type="entry name" value="AF0060_NTP-PPase_MazG-like"/>
</dbReference>
<name>A0A0J7A9S4_9ACTN</name>
<dbReference type="SUPFAM" id="SSF101386">
    <property type="entry name" value="all-alpha NTP pyrophosphatases"/>
    <property type="match status" value="1"/>
</dbReference>
<keyword evidence="2" id="KW-1185">Reference proteome</keyword>
<comment type="caution">
    <text evidence="1">The sequence shown here is derived from an EMBL/GenBank/DDBJ whole genome shotgun (WGS) entry which is preliminary data.</text>
</comment>
<proteinExistence type="predicted"/>
<dbReference type="EMBL" id="LFML01000150">
    <property type="protein sequence ID" value="KMO94031.1"/>
    <property type="molecule type" value="Genomic_DNA"/>
</dbReference>
<dbReference type="AlphaFoldDB" id="A0A0J7A9S4"/>
<dbReference type="RefSeq" id="WP_048480234.1">
    <property type="nucleotide sequence ID" value="NZ_JBIRUD010000009.1"/>
</dbReference>
<accession>A0A0J7A9S4</accession>
<dbReference type="STRING" id="66430.ACS04_31485"/>
<evidence type="ECO:0000313" key="1">
    <source>
        <dbReference type="EMBL" id="KMO94031.1"/>
    </source>
</evidence>
<organism evidence="1 2">
    <name type="scientific">Streptomyces roseus</name>
    <dbReference type="NCBI Taxonomy" id="66430"/>
    <lineage>
        <taxon>Bacteria</taxon>
        <taxon>Bacillati</taxon>
        <taxon>Actinomycetota</taxon>
        <taxon>Actinomycetes</taxon>
        <taxon>Kitasatosporales</taxon>
        <taxon>Streptomycetaceae</taxon>
        <taxon>Streptomyces</taxon>
    </lineage>
</organism>
<dbReference type="CDD" id="cd11533">
    <property type="entry name" value="NTP-PPase_Af0060_like"/>
    <property type="match status" value="1"/>
</dbReference>
<dbReference type="PATRIC" id="fig|66430.4.peg.2629"/>
<reference evidence="1 2" key="1">
    <citation type="submission" date="2015-06" db="EMBL/GenBank/DDBJ databases">
        <title>Recapitulation of the evolution of biosynthetic gene clusters reveals hidden chemical diversity on bacterial genomes.</title>
        <authorList>
            <person name="Cruz-Morales P."/>
            <person name="Martinez-Guerrero C."/>
            <person name="Morales-Escalante M.A."/>
            <person name="Yanez-Guerra L.A."/>
            <person name="Kopp J.F."/>
            <person name="Feldmann J."/>
            <person name="Ramos-Aboites H.E."/>
            <person name="Barona-Gomez F."/>
        </authorList>
    </citation>
    <scope>NUCLEOTIDE SEQUENCE [LARGE SCALE GENOMIC DNA]</scope>
    <source>
        <strain evidence="1 2">ATCC 31245</strain>
    </source>
</reference>